<dbReference type="GeneID" id="28765524"/>
<dbReference type="OrthoDB" id="3755880at2759"/>
<reference evidence="1 2" key="1">
    <citation type="submission" date="2016-05" db="EMBL/GenBank/DDBJ databases">
        <title>Comparative analysis of secretome profiles of manganese(II)-oxidizing ascomycete fungi.</title>
        <authorList>
            <consortium name="DOE Joint Genome Institute"/>
            <person name="Zeiner C.A."/>
            <person name="Purvine S.O."/>
            <person name="Zink E.M."/>
            <person name="Wu S."/>
            <person name="Pasa-Tolic L."/>
            <person name="Chaput D.L."/>
            <person name="Haridas S."/>
            <person name="Grigoriev I.V."/>
            <person name="Santelli C.M."/>
            <person name="Hansel C.M."/>
        </authorList>
    </citation>
    <scope>NUCLEOTIDE SEQUENCE [LARGE SCALE GENOMIC DNA]</scope>
    <source>
        <strain evidence="1 2">AP3s5-JAC2a</strain>
    </source>
</reference>
<organism evidence="1 2">
    <name type="scientific">Paraphaeosphaeria sporulosa</name>
    <dbReference type="NCBI Taxonomy" id="1460663"/>
    <lineage>
        <taxon>Eukaryota</taxon>
        <taxon>Fungi</taxon>
        <taxon>Dikarya</taxon>
        <taxon>Ascomycota</taxon>
        <taxon>Pezizomycotina</taxon>
        <taxon>Dothideomycetes</taxon>
        <taxon>Pleosporomycetidae</taxon>
        <taxon>Pleosporales</taxon>
        <taxon>Massarineae</taxon>
        <taxon>Didymosphaeriaceae</taxon>
        <taxon>Paraphaeosphaeria</taxon>
    </lineage>
</organism>
<gene>
    <name evidence="1" type="ORF">CC84DRAFT_1206614</name>
</gene>
<evidence type="ECO:0000313" key="1">
    <source>
        <dbReference type="EMBL" id="OAG05124.1"/>
    </source>
</evidence>
<name>A0A177CBT5_9PLEO</name>
<dbReference type="InParanoid" id="A0A177CBT5"/>
<accession>A0A177CBT5</accession>
<dbReference type="AlphaFoldDB" id="A0A177CBT5"/>
<dbReference type="EMBL" id="KV441553">
    <property type="protein sequence ID" value="OAG05124.1"/>
    <property type="molecule type" value="Genomic_DNA"/>
</dbReference>
<evidence type="ECO:0000313" key="2">
    <source>
        <dbReference type="Proteomes" id="UP000077069"/>
    </source>
</evidence>
<keyword evidence="2" id="KW-1185">Reference proteome</keyword>
<sequence length="261" mass="29781">MTSTRHPQPLSSSPSEVYVIPRQPHAVTSSQARILSPMIIIPGNSPITTTLTPSQLHELLPTLHIHIEPSLPGMALFPASSVSHPGLEQALRWREADNGSYTGIQANLIEIVQIYQALSFLGNRPTGQFLRPLERVIRGAFEKGFVLEECQALWDLRHLPFTEKWIDLMVRRLAANFETMVADGTSEFVFEGRLEADEVLRAQYAEYLSIFAWIDAEMELKLRWRCVQERMAKDAERARRITKMMKATRRRAVARLETVFE</sequence>
<proteinExistence type="predicted"/>
<dbReference type="Proteomes" id="UP000077069">
    <property type="component" value="Unassembled WGS sequence"/>
</dbReference>
<dbReference type="RefSeq" id="XP_018035489.1">
    <property type="nucleotide sequence ID" value="XM_018182038.1"/>
</dbReference>
<protein>
    <submittedName>
        <fullName evidence="1">Uncharacterized protein</fullName>
    </submittedName>
</protein>